<accession>A0A9J7F9Z9</accession>
<dbReference type="AlphaFoldDB" id="A0A9J7F9Z9"/>
<evidence type="ECO:0000313" key="2">
    <source>
        <dbReference type="RefSeq" id="XP_027251741.1"/>
    </source>
</evidence>
<dbReference type="GeneID" id="107979438"/>
<organism evidence="1 2">
    <name type="scientific">Cricetulus griseus</name>
    <name type="common">Chinese hamster</name>
    <name type="synonym">Cricetulus barabensis griseus</name>
    <dbReference type="NCBI Taxonomy" id="10029"/>
    <lineage>
        <taxon>Eukaryota</taxon>
        <taxon>Metazoa</taxon>
        <taxon>Chordata</taxon>
        <taxon>Craniata</taxon>
        <taxon>Vertebrata</taxon>
        <taxon>Euteleostomi</taxon>
        <taxon>Mammalia</taxon>
        <taxon>Eutheria</taxon>
        <taxon>Euarchontoglires</taxon>
        <taxon>Glires</taxon>
        <taxon>Rodentia</taxon>
        <taxon>Myomorpha</taxon>
        <taxon>Muroidea</taxon>
        <taxon>Cricetidae</taxon>
        <taxon>Cricetinae</taxon>
        <taxon>Cricetulus</taxon>
    </lineage>
</organism>
<dbReference type="RefSeq" id="XP_027251741.1">
    <property type="nucleotide sequence ID" value="XM_027395940.2"/>
</dbReference>
<sequence length="202" mass="22953">MITASAKQDQQDGSLVLKLNMDFKIVRTAYVAITYIDTWPALQCICGLVPSKGASFMYLFIHSPMKSMNSRLSERSCLKEVVNRTKGWSQFQPRRKWRRAIFNKGEMKATGIPEECSKPFPHSCPVLTSWDELAINGQEGIGELLQDAFLRWRNNKGIAMEKNVWMKETPIKTVTPPSEDCFHICDSEGNCGSYNAMTMRSE</sequence>
<evidence type="ECO:0000313" key="1">
    <source>
        <dbReference type="Proteomes" id="UP001108280"/>
    </source>
</evidence>
<dbReference type="Proteomes" id="UP001108280">
    <property type="component" value="Chromosome 1"/>
</dbReference>
<proteinExistence type="predicted"/>
<protein>
    <submittedName>
        <fullName evidence="2">Uncharacterized protein LOC107979438 isoform X2</fullName>
    </submittedName>
</protein>
<name>A0A9J7F9Z9_CRIGR</name>
<gene>
    <name evidence="2" type="primary">LOC107979438</name>
</gene>
<dbReference type="RefSeq" id="XP_027294060.1">
    <property type="nucleotide sequence ID" value="XM_027438259.2"/>
</dbReference>
<keyword evidence="1" id="KW-1185">Reference proteome</keyword>
<reference evidence="1" key="1">
    <citation type="journal article" date="2018" name="Biotechnol. Bioeng.">
        <title>A reference genome of the Chinese hamster based on a hybrid assembly strategy.</title>
        <authorList>
            <person name="Rupp O."/>
            <person name="MacDonald M.L."/>
            <person name="Li S."/>
            <person name="Dhiman H."/>
            <person name="Polson S."/>
            <person name="Griep S."/>
            <person name="Heffner K."/>
            <person name="Hernandez I."/>
            <person name="Brinkrolf K."/>
            <person name="Jadhav V."/>
            <person name="Samoudi M."/>
            <person name="Hao H."/>
            <person name="Kingham B."/>
            <person name="Goesmann A."/>
            <person name="Betenbaugh M.J."/>
            <person name="Lewis N.E."/>
            <person name="Borth N."/>
            <person name="Lee K.H."/>
        </authorList>
    </citation>
    <scope>NUCLEOTIDE SEQUENCE [LARGE SCALE GENOMIC DNA]</scope>
    <source>
        <strain evidence="1">17A/GY</strain>
    </source>
</reference>
<reference evidence="2" key="3">
    <citation type="submission" date="2025-08" db="UniProtKB">
        <authorList>
            <consortium name="RefSeq"/>
        </authorList>
    </citation>
    <scope>IDENTIFICATION</scope>
    <source>
        <strain evidence="2">17A/GY</strain>
        <tissue evidence="2">Liver</tissue>
    </source>
</reference>
<reference evidence="1" key="2">
    <citation type="journal article" date="2020" name="Biotechnol. Bioeng.">
        <title>Chromosome-scale scaffolds for the Chinese hamster reference genome assembly to facilitate the study of the CHO epigenome.</title>
        <authorList>
            <person name="Hilliard W."/>
            <person name="MacDonald M."/>
            <person name="Lee K.H."/>
        </authorList>
    </citation>
    <scope>NUCLEOTIDE SEQUENCE [LARGE SCALE GENOMIC DNA]</scope>
    <source>
        <strain evidence="1">17A/GY</strain>
    </source>
</reference>